<dbReference type="Proteomes" id="UP001224775">
    <property type="component" value="Unassembled WGS sequence"/>
</dbReference>
<evidence type="ECO:0000256" key="2">
    <source>
        <dbReference type="ARBA" id="ARBA00022723"/>
    </source>
</evidence>
<feature type="domain" description="GRF-type" evidence="7">
    <location>
        <begin position="369"/>
        <end position="414"/>
    </location>
</feature>
<dbReference type="PANTHER" id="PTHR22993">
    <property type="entry name" value="FORMAMIDOPYRIMIDINE-DNA GLYCOSYLASE"/>
    <property type="match status" value="1"/>
</dbReference>
<name>A0AAD8Y0C0_9STRA</name>
<accession>A0AAD8Y0C0</accession>
<feature type="compositionally biased region" description="Low complexity" evidence="6">
    <location>
        <begin position="289"/>
        <end position="308"/>
    </location>
</feature>
<dbReference type="GO" id="GO:0006284">
    <property type="term" value="P:base-excision repair"/>
    <property type="evidence" value="ECO:0007669"/>
    <property type="project" value="InterPro"/>
</dbReference>
<feature type="region of interest" description="Disordered" evidence="6">
    <location>
        <begin position="288"/>
        <end position="328"/>
    </location>
</feature>
<keyword evidence="8" id="KW-0255">Endonuclease</keyword>
<keyword evidence="8" id="KW-0456">Lyase</keyword>
<dbReference type="Pfam" id="PF06831">
    <property type="entry name" value="H2TH"/>
    <property type="match status" value="1"/>
</dbReference>
<sequence length="427" mass="46676">MVEGPGATRNGRKAQVLIGKVVSSSAPLYNPCHAPLVGCTLLEAFSVGKKMFLIFNDDTEDDASSSDTAMRLHFGMNGSFRTRKVANHETQPPPSSTPHWKQNDLRLYFENGNNPGNYTVAEAWDTTVNYPVSASSARDKFTNSSSRDVCSVLFNAQNVFTSLRQSGSSRLNISDALLNQEIFPGVGNIIKIESLHRSKIDPRRIVKSITDIELRRLIRNARQYSMDWLQIGRAGTKLVYNQTVCGTCQGMTIKMQKIGGSSAADGNSSSNSMSRVTFWCTSCQPFDPTSQGNSSGTTSSSTAGSQGTILGRNPTLSNRTQPQCPQHGLRATKLSRVRKEGDNTLRIFFTCKMKSCQYFHWADGPFPSCQCGKKAVLRISKTEKSGGRWFLCCAGGGRGNNNNGCGHFTWATDDHLAPLSTLLTPLL</sequence>
<keyword evidence="9" id="KW-1185">Reference proteome</keyword>
<gene>
    <name evidence="8" type="ORF">QTG54_012628</name>
</gene>
<protein>
    <submittedName>
        <fullName evidence="8">Endonuclease 8-like protein</fullName>
        <ecNumber evidence="8">4.2.99.18</ecNumber>
    </submittedName>
</protein>
<dbReference type="SUPFAM" id="SSF46946">
    <property type="entry name" value="S13-like H2TH domain"/>
    <property type="match status" value="1"/>
</dbReference>
<dbReference type="GO" id="GO:0140078">
    <property type="term" value="F:class I DNA-(apurinic or apyrimidinic site) endonuclease activity"/>
    <property type="evidence" value="ECO:0007669"/>
    <property type="project" value="UniProtKB-EC"/>
</dbReference>
<keyword evidence="8" id="KW-0378">Hydrolase</keyword>
<dbReference type="PANTHER" id="PTHR22993:SF9">
    <property type="entry name" value="FORMAMIDOPYRIMIDINE-DNA GLYCOSYLASE"/>
    <property type="match status" value="1"/>
</dbReference>
<keyword evidence="8" id="KW-0540">Nuclease</keyword>
<dbReference type="Gene3D" id="1.10.8.50">
    <property type="match status" value="1"/>
</dbReference>
<comment type="similarity">
    <text evidence="1">Belongs to the FPG family.</text>
</comment>
<comment type="caution">
    <text evidence="8">The sequence shown here is derived from an EMBL/GenBank/DDBJ whole genome shotgun (WGS) entry which is preliminary data.</text>
</comment>
<evidence type="ECO:0000256" key="1">
    <source>
        <dbReference type="ARBA" id="ARBA00009409"/>
    </source>
</evidence>
<dbReference type="GO" id="GO:0005634">
    <property type="term" value="C:nucleus"/>
    <property type="evidence" value="ECO:0007669"/>
    <property type="project" value="TreeGrafter"/>
</dbReference>
<dbReference type="InterPro" id="IPR010666">
    <property type="entry name" value="Znf_GRF"/>
</dbReference>
<dbReference type="GO" id="GO:0008270">
    <property type="term" value="F:zinc ion binding"/>
    <property type="evidence" value="ECO:0007669"/>
    <property type="project" value="UniProtKB-KW"/>
</dbReference>
<evidence type="ECO:0000313" key="9">
    <source>
        <dbReference type="Proteomes" id="UP001224775"/>
    </source>
</evidence>
<evidence type="ECO:0000256" key="6">
    <source>
        <dbReference type="SAM" id="MobiDB-lite"/>
    </source>
</evidence>
<dbReference type="GO" id="GO:0019104">
    <property type="term" value="F:DNA N-glycosylase activity"/>
    <property type="evidence" value="ECO:0007669"/>
    <property type="project" value="TreeGrafter"/>
</dbReference>
<evidence type="ECO:0000259" key="7">
    <source>
        <dbReference type="PROSITE" id="PS51999"/>
    </source>
</evidence>
<dbReference type="EC" id="4.2.99.18" evidence="8"/>
<dbReference type="SMART" id="SM01232">
    <property type="entry name" value="H2TH"/>
    <property type="match status" value="1"/>
</dbReference>
<dbReference type="GO" id="GO:0003684">
    <property type="term" value="F:damaged DNA binding"/>
    <property type="evidence" value="ECO:0007669"/>
    <property type="project" value="InterPro"/>
</dbReference>
<dbReference type="Pfam" id="PF06839">
    <property type="entry name" value="Zn_ribbon_GRF"/>
    <property type="match status" value="1"/>
</dbReference>
<feature type="domain" description="GRF-type" evidence="7">
    <location>
        <begin position="324"/>
        <end position="365"/>
    </location>
</feature>
<evidence type="ECO:0000256" key="5">
    <source>
        <dbReference type="PROSITE-ProRule" id="PRU01343"/>
    </source>
</evidence>
<feature type="compositionally biased region" description="Polar residues" evidence="6">
    <location>
        <begin position="314"/>
        <end position="324"/>
    </location>
</feature>
<dbReference type="InterPro" id="IPR035937">
    <property type="entry name" value="FPG_N"/>
</dbReference>
<dbReference type="AlphaFoldDB" id="A0AAD8Y0C0"/>
<keyword evidence="2" id="KW-0479">Metal-binding</keyword>
<keyword evidence="4" id="KW-0862">Zinc</keyword>
<keyword evidence="3 5" id="KW-0863">Zinc-finger</keyword>
<dbReference type="InterPro" id="IPR015886">
    <property type="entry name" value="H2TH_FPG"/>
</dbReference>
<evidence type="ECO:0000256" key="4">
    <source>
        <dbReference type="ARBA" id="ARBA00022833"/>
    </source>
</evidence>
<evidence type="ECO:0000256" key="3">
    <source>
        <dbReference type="ARBA" id="ARBA00022771"/>
    </source>
</evidence>
<dbReference type="Gene3D" id="3.20.190.10">
    <property type="entry name" value="MutM-like, N-terminal"/>
    <property type="match status" value="1"/>
</dbReference>
<dbReference type="SUPFAM" id="SSF81624">
    <property type="entry name" value="N-terminal domain of MutM-like DNA repair proteins"/>
    <property type="match status" value="1"/>
</dbReference>
<proteinExistence type="inferred from homology"/>
<organism evidence="8 9">
    <name type="scientific">Skeletonema marinoi</name>
    <dbReference type="NCBI Taxonomy" id="267567"/>
    <lineage>
        <taxon>Eukaryota</taxon>
        <taxon>Sar</taxon>
        <taxon>Stramenopiles</taxon>
        <taxon>Ochrophyta</taxon>
        <taxon>Bacillariophyta</taxon>
        <taxon>Coscinodiscophyceae</taxon>
        <taxon>Thalassiosirophycidae</taxon>
        <taxon>Thalassiosirales</taxon>
        <taxon>Skeletonemataceae</taxon>
        <taxon>Skeletonema</taxon>
        <taxon>Skeletonema marinoi-dohrnii complex</taxon>
    </lineage>
</organism>
<dbReference type="EMBL" id="JATAAI010000028">
    <property type="protein sequence ID" value="KAK1736606.1"/>
    <property type="molecule type" value="Genomic_DNA"/>
</dbReference>
<dbReference type="InterPro" id="IPR010979">
    <property type="entry name" value="Ribosomal_uS13-like_H2TH"/>
</dbReference>
<evidence type="ECO:0000313" key="8">
    <source>
        <dbReference type="EMBL" id="KAK1736606.1"/>
    </source>
</evidence>
<reference evidence="8" key="1">
    <citation type="submission" date="2023-06" db="EMBL/GenBank/DDBJ databases">
        <title>Survivors Of The Sea: Transcriptome response of Skeletonema marinoi to long-term dormancy.</title>
        <authorList>
            <person name="Pinder M.I.M."/>
            <person name="Kourtchenko O."/>
            <person name="Robertson E.K."/>
            <person name="Larsson T."/>
            <person name="Maumus F."/>
            <person name="Osuna-Cruz C.M."/>
            <person name="Vancaester E."/>
            <person name="Stenow R."/>
            <person name="Vandepoele K."/>
            <person name="Ploug H."/>
            <person name="Bruchert V."/>
            <person name="Godhe A."/>
            <person name="Topel M."/>
        </authorList>
    </citation>
    <scope>NUCLEOTIDE SEQUENCE</scope>
    <source>
        <strain evidence="8">R05AC</strain>
    </source>
</reference>
<dbReference type="PROSITE" id="PS51999">
    <property type="entry name" value="ZF_GRF"/>
    <property type="match status" value="2"/>
</dbReference>